<dbReference type="SUPFAM" id="SSF52540">
    <property type="entry name" value="P-loop containing nucleoside triphosphate hydrolases"/>
    <property type="match status" value="1"/>
</dbReference>
<dbReference type="InterPro" id="IPR045006">
    <property type="entry name" value="CHLI-like"/>
</dbReference>
<reference evidence="3 4" key="1">
    <citation type="submission" date="2021-03" db="EMBL/GenBank/DDBJ databases">
        <title>Sequencing the genomes of 1000 actinobacteria strains.</title>
        <authorList>
            <person name="Klenk H.-P."/>
        </authorList>
    </citation>
    <scope>NUCLEOTIDE SEQUENCE [LARGE SCALE GENOMIC DNA]</scope>
    <source>
        <strain evidence="3 4">DSM 14566</strain>
    </source>
</reference>
<sequence length="514" mass="54226">MGHARTLSVSLTGLDGTLVEVEADVSPGLPAFSLVGLPDSSTLQARERVRAAAARSGARLAQRRITVNMTPAWQPKRGSGFDLAIAMAVVDAQGDLLVHVPGDTVLLGELGLDGRVRPVPGVLPALLAARDLGITRAVVPEQNLSEARLVEGIEVDGAADLTGLLHRFGADVPPSPARQALQLAVPPSEDDRTRAAAPPDFADVIGQAQARRAAEVAAAGGHHLLLTGPPGAGKTMIASRIPGVLPELDVDDSLAVSAIRSLSGRFDAGGGLCRTPPFESPHHTATTAAIVGGGSGLALPGAISRAHAGVLFLDEAPEFSARVLEALREPLETGDITLHRARAVTRYPARFQLVLASNPCPCGQAVGKGAGCSCTALQKRRYRGRLSGPVMDRVDMQVQVGPVDLHRTAEVEAEPTAVIADRVAAARERQRLRFEGLPWLTNAHLPGPRLRRDFAPEPSQRRLLDHAVAQGRLTLRGHDRVLRLAWTLADLDGADRPDAEHIGHALTLREGEPR</sequence>
<dbReference type="RefSeq" id="WP_209901768.1">
    <property type="nucleotide sequence ID" value="NZ_BAAAJW010000003.1"/>
</dbReference>
<dbReference type="InterPro" id="IPR020568">
    <property type="entry name" value="Ribosomal_Su5_D2-typ_SF"/>
</dbReference>
<evidence type="ECO:0000313" key="3">
    <source>
        <dbReference type="EMBL" id="MBP2382124.1"/>
    </source>
</evidence>
<dbReference type="NCBIfam" id="TIGR00368">
    <property type="entry name" value="YifB family Mg chelatase-like AAA ATPase"/>
    <property type="match status" value="1"/>
</dbReference>
<dbReference type="InterPro" id="IPR027417">
    <property type="entry name" value="P-loop_NTPase"/>
</dbReference>
<evidence type="ECO:0000313" key="4">
    <source>
        <dbReference type="Proteomes" id="UP001519290"/>
    </source>
</evidence>
<evidence type="ECO:0000256" key="1">
    <source>
        <dbReference type="ARBA" id="ARBA00006354"/>
    </source>
</evidence>
<dbReference type="PANTHER" id="PTHR32039">
    <property type="entry name" value="MAGNESIUM-CHELATASE SUBUNIT CHLI"/>
    <property type="match status" value="1"/>
</dbReference>
<dbReference type="InterPro" id="IPR004482">
    <property type="entry name" value="Mg_chelat-rel"/>
</dbReference>
<dbReference type="Proteomes" id="UP001519290">
    <property type="component" value="Unassembled WGS sequence"/>
</dbReference>
<dbReference type="InterPro" id="IPR014721">
    <property type="entry name" value="Ribsml_uS5_D2-typ_fold_subgr"/>
</dbReference>
<dbReference type="PANTHER" id="PTHR32039:SF7">
    <property type="entry name" value="COMPETENCE PROTEIN COMM"/>
    <property type="match status" value="1"/>
</dbReference>
<organism evidence="3 4">
    <name type="scientific">Brachybacterium sacelli</name>
    <dbReference type="NCBI Taxonomy" id="173364"/>
    <lineage>
        <taxon>Bacteria</taxon>
        <taxon>Bacillati</taxon>
        <taxon>Actinomycetota</taxon>
        <taxon>Actinomycetes</taxon>
        <taxon>Micrococcales</taxon>
        <taxon>Dermabacteraceae</taxon>
        <taxon>Brachybacterium</taxon>
    </lineage>
</organism>
<keyword evidence="4" id="KW-1185">Reference proteome</keyword>
<dbReference type="Pfam" id="PF01078">
    <property type="entry name" value="Mg_chelatase"/>
    <property type="match status" value="1"/>
</dbReference>
<dbReference type="Pfam" id="PF13335">
    <property type="entry name" value="Mg_chelatase_C"/>
    <property type="match status" value="1"/>
</dbReference>
<dbReference type="Pfam" id="PF13541">
    <property type="entry name" value="ChlI"/>
    <property type="match status" value="1"/>
</dbReference>
<feature type="domain" description="AAA+ ATPase" evidence="2">
    <location>
        <begin position="220"/>
        <end position="404"/>
    </location>
</feature>
<dbReference type="InterPro" id="IPR003593">
    <property type="entry name" value="AAA+_ATPase"/>
</dbReference>
<comment type="caution">
    <text evidence="3">The sequence shown here is derived from an EMBL/GenBank/DDBJ whole genome shotgun (WGS) entry which is preliminary data.</text>
</comment>
<proteinExistence type="inferred from homology"/>
<dbReference type="Gene3D" id="3.30.230.10">
    <property type="match status" value="1"/>
</dbReference>
<gene>
    <name evidence="3" type="ORF">JOF43_002081</name>
</gene>
<dbReference type="SUPFAM" id="SSF54211">
    <property type="entry name" value="Ribosomal protein S5 domain 2-like"/>
    <property type="match status" value="1"/>
</dbReference>
<dbReference type="InterPro" id="IPR025158">
    <property type="entry name" value="Mg_chelat-rel_C"/>
</dbReference>
<comment type="similarity">
    <text evidence="1">Belongs to the Mg-chelatase subunits D/I family. ComM subfamily.</text>
</comment>
<dbReference type="InterPro" id="IPR000523">
    <property type="entry name" value="Mg_chelatse_chII-like_cat_dom"/>
</dbReference>
<dbReference type="SMART" id="SM00382">
    <property type="entry name" value="AAA"/>
    <property type="match status" value="1"/>
</dbReference>
<protein>
    <submittedName>
        <fullName evidence="3">Magnesium chelatase family protein</fullName>
    </submittedName>
</protein>
<dbReference type="EMBL" id="JAGIOD010000001">
    <property type="protein sequence ID" value="MBP2382124.1"/>
    <property type="molecule type" value="Genomic_DNA"/>
</dbReference>
<dbReference type="Gene3D" id="3.40.50.300">
    <property type="entry name" value="P-loop containing nucleotide triphosphate hydrolases"/>
    <property type="match status" value="1"/>
</dbReference>
<name>A0ABS4X0Z8_9MICO</name>
<evidence type="ECO:0000259" key="2">
    <source>
        <dbReference type="SMART" id="SM00382"/>
    </source>
</evidence>
<accession>A0ABS4X0Z8</accession>